<sequence>MLIVSSLSEACRAYAAYKPACVISLLSDDDAVPCFDALPAERHLQLYVDRESCGESINAAARRRANDIVRFVRKWDGRGDILVHCSRGVSRSTAAAFVVMCLREPNAAEAALASRLRAAAPFADPCPLLVAYADELMGRDGRMIEAIEDLPPPIPTIRAPMVTLRLA</sequence>
<dbReference type="Gene3D" id="3.90.190.10">
    <property type="entry name" value="Protein tyrosine phosphatase superfamily"/>
    <property type="match status" value="1"/>
</dbReference>
<accession>A0A239PZ59</accession>
<dbReference type="OrthoDB" id="9794527at2"/>
<feature type="domain" description="Tyrosine specific protein phosphatases" evidence="1">
    <location>
        <begin position="66"/>
        <end position="92"/>
    </location>
</feature>
<dbReference type="Proteomes" id="UP000198346">
    <property type="component" value="Unassembled WGS sequence"/>
</dbReference>
<dbReference type="InterPro" id="IPR000387">
    <property type="entry name" value="Tyr_Pase_dom"/>
</dbReference>
<dbReference type="RefSeq" id="WP_089413218.1">
    <property type="nucleotide sequence ID" value="NZ_FZQA01000008.1"/>
</dbReference>
<organism evidence="2 3">
    <name type="scientific">Amphiplicatus metriothermophilus</name>
    <dbReference type="NCBI Taxonomy" id="1519374"/>
    <lineage>
        <taxon>Bacteria</taxon>
        <taxon>Pseudomonadati</taxon>
        <taxon>Pseudomonadota</taxon>
        <taxon>Alphaproteobacteria</taxon>
        <taxon>Parvularculales</taxon>
        <taxon>Parvularculaceae</taxon>
        <taxon>Amphiplicatus</taxon>
    </lineage>
</organism>
<dbReference type="InterPro" id="IPR029021">
    <property type="entry name" value="Prot-tyrosine_phosphatase-like"/>
</dbReference>
<dbReference type="AlphaFoldDB" id="A0A239PZ59"/>
<evidence type="ECO:0000313" key="3">
    <source>
        <dbReference type="Proteomes" id="UP000198346"/>
    </source>
</evidence>
<keyword evidence="3" id="KW-1185">Reference proteome</keyword>
<reference evidence="2 3" key="1">
    <citation type="submission" date="2017-07" db="EMBL/GenBank/DDBJ databases">
        <authorList>
            <person name="Sun Z.S."/>
            <person name="Albrecht U."/>
            <person name="Echele G."/>
            <person name="Lee C.C."/>
        </authorList>
    </citation>
    <scope>NUCLEOTIDE SEQUENCE [LARGE SCALE GENOMIC DNA]</scope>
    <source>
        <strain evidence="2 3">CGMCC 1.12710</strain>
    </source>
</reference>
<dbReference type="GO" id="GO:0004725">
    <property type="term" value="F:protein tyrosine phosphatase activity"/>
    <property type="evidence" value="ECO:0007669"/>
    <property type="project" value="InterPro"/>
</dbReference>
<dbReference type="PROSITE" id="PS50056">
    <property type="entry name" value="TYR_PHOSPHATASE_2"/>
    <property type="match status" value="1"/>
</dbReference>
<gene>
    <name evidence="2" type="ORF">SAMN06297382_2804</name>
</gene>
<dbReference type="Pfam" id="PF00102">
    <property type="entry name" value="Y_phosphatase"/>
    <property type="match status" value="1"/>
</dbReference>
<dbReference type="SUPFAM" id="SSF52799">
    <property type="entry name" value="(Phosphotyrosine protein) phosphatases II"/>
    <property type="match status" value="1"/>
</dbReference>
<protein>
    <recommendedName>
        <fullName evidence="1">Tyrosine specific protein phosphatases domain-containing protein</fullName>
    </recommendedName>
</protein>
<evidence type="ECO:0000313" key="2">
    <source>
        <dbReference type="EMBL" id="SNT75554.1"/>
    </source>
</evidence>
<proteinExistence type="predicted"/>
<name>A0A239PZ59_9PROT</name>
<dbReference type="EMBL" id="FZQA01000008">
    <property type="protein sequence ID" value="SNT75554.1"/>
    <property type="molecule type" value="Genomic_DNA"/>
</dbReference>
<evidence type="ECO:0000259" key="1">
    <source>
        <dbReference type="PROSITE" id="PS50056"/>
    </source>
</evidence>
<dbReference type="InterPro" id="IPR000242">
    <property type="entry name" value="PTP_cat"/>
</dbReference>